<reference evidence="3 4" key="1">
    <citation type="submission" date="2014-11" db="EMBL/GenBank/DDBJ databases">
        <authorList>
            <person name="Zhu J."/>
            <person name="Qi W."/>
            <person name="Song R."/>
        </authorList>
    </citation>
    <scope>NUCLEOTIDE SEQUENCE [LARGE SCALE GENOMIC DNA]</scope>
</reference>
<dbReference type="SFLD" id="SFLDG01129">
    <property type="entry name" value="C1.5:_HAD__Beta-PGM__Phosphata"/>
    <property type="match status" value="1"/>
</dbReference>
<dbReference type="STRING" id="1169540.A0A0G4FH11"/>
<evidence type="ECO:0000256" key="2">
    <source>
        <dbReference type="ARBA" id="ARBA00022801"/>
    </source>
</evidence>
<dbReference type="PhylomeDB" id="A0A0G4FH11"/>
<dbReference type="SFLD" id="SFLDG01135">
    <property type="entry name" value="C1.5.6:_HAD__Beta-PGM__Phospha"/>
    <property type="match status" value="1"/>
</dbReference>
<evidence type="ECO:0000313" key="3">
    <source>
        <dbReference type="EMBL" id="CEM12750.1"/>
    </source>
</evidence>
<dbReference type="Pfam" id="PF00702">
    <property type="entry name" value="Hydrolase"/>
    <property type="match status" value="1"/>
</dbReference>
<dbReference type="InterPro" id="IPR036412">
    <property type="entry name" value="HAD-like_sf"/>
</dbReference>
<dbReference type="GO" id="GO:0016787">
    <property type="term" value="F:hydrolase activity"/>
    <property type="evidence" value="ECO:0007669"/>
    <property type="project" value="UniProtKB-KW"/>
</dbReference>
<organism evidence="3 4">
    <name type="scientific">Vitrella brassicaformis (strain CCMP3155)</name>
    <dbReference type="NCBI Taxonomy" id="1169540"/>
    <lineage>
        <taxon>Eukaryota</taxon>
        <taxon>Sar</taxon>
        <taxon>Alveolata</taxon>
        <taxon>Colpodellida</taxon>
        <taxon>Vitrellaceae</taxon>
        <taxon>Vitrella</taxon>
    </lineage>
</organism>
<dbReference type="Gene3D" id="1.10.150.240">
    <property type="entry name" value="Putative phosphatase, domain 2"/>
    <property type="match status" value="1"/>
</dbReference>
<dbReference type="SFLD" id="SFLDS00003">
    <property type="entry name" value="Haloacid_Dehalogenase"/>
    <property type="match status" value="1"/>
</dbReference>
<dbReference type="OMA" id="HTLDDSW"/>
<evidence type="ECO:0008006" key="5">
    <source>
        <dbReference type="Google" id="ProtNLM"/>
    </source>
</evidence>
<dbReference type="InterPro" id="IPR006439">
    <property type="entry name" value="HAD-SF_hydro_IA"/>
</dbReference>
<dbReference type="VEuPathDB" id="CryptoDB:Vbra_15451"/>
<dbReference type="EMBL" id="CDMY01000436">
    <property type="protein sequence ID" value="CEM12750.1"/>
    <property type="molecule type" value="Genomic_DNA"/>
</dbReference>
<dbReference type="InterPro" id="IPR023198">
    <property type="entry name" value="PGP-like_dom2"/>
</dbReference>
<dbReference type="InterPro" id="IPR023214">
    <property type="entry name" value="HAD_sf"/>
</dbReference>
<dbReference type="SUPFAM" id="SSF56784">
    <property type="entry name" value="HAD-like"/>
    <property type="match status" value="1"/>
</dbReference>
<evidence type="ECO:0000256" key="1">
    <source>
        <dbReference type="ARBA" id="ARBA00022723"/>
    </source>
</evidence>
<accession>A0A0G4FH11</accession>
<dbReference type="PRINTS" id="PR00413">
    <property type="entry name" value="HADHALOGNASE"/>
</dbReference>
<proteinExistence type="predicted"/>
<dbReference type="PANTHER" id="PTHR18901:SF38">
    <property type="entry name" value="PSEUDOURIDINE-5'-PHOSPHATASE"/>
    <property type="match status" value="1"/>
</dbReference>
<keyword evidence="4" id="KW-1185">Reference proteome</keyword>
<dbReference type="OrthoDB" id="40579at2759"/>
<dbReference type="InParanoid" id="A0A0G4FH11"/>
<keyword evidence="2" id="KW-0378">Hydrolase</keyword>
<keyword evidence="1" id="KW-0479">Metal-binding</keyword>
<dbReference type="AlphaFoldDB" id="A0A0G4FH11"/>
<gene>
    <name evidence="3" type="ORF">Vbra_15451</name>
</gene>
<evidence type="ECO:0000313" key="4">
    <source>
        <dbReference type="Proteomes" id="UP000041254"/>
    </source>
</evidence>
<name>A0A0G4FH11_VITBC</name>
<dbReference type="NCBIfam" id="NF008087">
    <property type="entry name" value="PRK10826.1"/>
    <property type="match status" value="1"/>
</dbReference>
<dbReference type="Proteomes" id="UP000041254">
    <property type="component" value="Unassembled WGS sequence"/>
</dbReference>
<dbReference type="PANTHER" id="PTHR18901">
    <property type="entry name" value="2-DEOXYGLUCOSE-6-PHOSPHATE PHOSPHATASE 2"/>
    <property type="match status" value="1"/>
</dbReference>
<dbReference type="FunFam" id="3.40.50.1000:FF:000036">
    <property type="entry name" value="HAD family hydrolase"/>
    <property type="match status" value="1"/>
</dbReference>
<protein>
    <recommendedName>
        <fullName evidence="5">FCP1 homology domain-containing protein</fullName>
    </recommendedName>
</protein>
<dbReference type="GO" id="GO:0046872">
    <property type="term" value="F:metal ion binding"/>
    <property type="evidence" value="ECO:0007669"/>
    <property type="project" value="UniProtKB-KW"/>
</dbReference>
<sequence>MGTWSRSASSIPLKSVIVDLDGCLLDSEPLWWLAEIEGFGKVGRILTEEDCRETTGLRIDEIVELRYAEQPWDEAATGITRRALRDLILSLMVKHIQESGHPMKGMKDALDFAKSKKVLMAICSSSAMPLIEAAVDRLGIRGYFDVLTSAGDLQHGKPHPEVYLNCAKALGVHPTQCVAIEDSLNGVLAAKAARMRCVAVPDVRHGGEVDKRFVIADVVLEHLGEFDQSVWDRLCPSDVERGG</sequence>
<dbReference type="NCBIfam" id="TIGR01509">
    <property type="entry name" value="HAD-SF-IA-v3"/>
    <property type="match status" value="1"/>
</dbReference>
<dbReference type="Gene3D" id="3.40.50.1000">
    <property type="entry name" value="HAD superfamily/HAD-like"/>
    <property type="match status" value="1"/>
</dbReference>